<sequence length="24" mass="2569">MSCLGAECAFYLIGQPGLQSQSKH</sequence>
<evidence type="ECO:0000313" key="1">
    <source>
        <dbReference type="EMBL" id="JAH58814.1"/>
    </source>
</evidence>
<dbReference type="EMBL" id="GBXM01049763">
    <property type="protein sequence ID" value="JAH58814.1"/>
    <property type="molecule type" value="Transcribed_RNA"/>
</dbReference>
<reference evidence="1" key="2">
    <citation type="journal article" date="2015" name="Fish Shellfish Immunol.">
        <title>Early steps in the European eel (Anguilla anguilla)-Vibrio vulnificus interaction in the gills: Role of the RtxA13 toxin.</title>
        <authorList>
            <person name="Callol A."/>
            <person name="Pajuelo D."/>
            <person name="Ebbesson L."/>
            <person name="Teles M."/>
            <person name="MacKenzie S."/>
            <person name="Amaro C."/>
        </authorList>
    </citation>
    <scope>NUCLEOTIDE SEQUENCE</scope>
</reference>
<protein>
    <submittedName>
        <fullName evidence="1">Uncharacterized protein</fullName>
    </submittedName>
</protein>
<reference evidence="1" key="1">
    <citation type="submission" date="2014-11" db="EMBL/GenBank/DDBJ databases">
        <authorList>
            <person name="Amaro Gonzalez C."/>
        </authorList>
    </citation>
    <scope>NUCLEOTIDE SEQUENCE</scope>
</reference>
<name>A0A0E9TYU4_ANGAN</name>
<dbReference type="AlphaFoldDB" id="A0A0E9TYU4"/>
<accession>A0A0E9TYU4</accession>
<proteinExistence type="predicted"/>
<organism evidence="1">
    <name type="scientific">Anguilla anguilla</name>
    <name type="common">European freshwater eel</name>
    <name type="synonym">Muraena anguilla</name>
    <dbReference type="NCBI Taxonomy" id="7936"/>
    <lineage>
        <taxon>Eukaryota</taxon>
        <taxon>Metazoa</taxon>
        <taxon>Chordata</taxon>
        <taxon>Craniata</taxon>
        <taxon>Vertebrata</taxon>
        <taxon>Euteleostomi</taxon>
        <taxon>Actinopterygii</taxon>
        <taxon>Neopterygii</taxon>
        <taxon>Teleostei</taxon>
        <taxon>Anguilliformes</taxon>
        <taxon>Anguillidae</taxon>
        <taxon>Anguilla</taxon>
    </lineage>
</organism>